<protein>
    <submittedName>
        <fullName evidence="2">Uncharacterized protein</fullName>
    </submittedName>
</protein>
<evidence type="ECO:0000256" key="1">
    <source>
        <dbReference type="SAM" id="MobiDB-lite"/>
    </source>
</evidence>
<evidence type="ECO:0000313" key="2">
    <source>
        <dbReference type="EMBL" id="CDH43903.1"/>
    </source>
</evidence>
<gene>
    <name evidence="2" type="ORF">BN874_1390029</name>
</gene>
<sequence length="69" mass="7451">MTVNELLPSVATLSHADKFRLVQIVLRQLAEEEGIASPLPPPDDFGSAPLFRCRPAPPASRGRLSGIRS</sequence>
<proteinExistence type="predicted"/>
<evidence type="ECO:0000313" key="3">
    <source>
        <dbReference type="Proteomes" id="UP000019184"/>
    </source>
</evidence>
<reference evidence="2 3" key="1">
    <citation type="journal article" date="2014" name="ISME J.">
        <title>Candidatus Competibacter-lineage genomes retrieved from metagenomes reveal functional metabolic diversity.</title>
        <authorList>
            <person name="McIlroy S.J."/>
            <person name="Albertsen M."/>
            <person name="Andresen E.K."/>
            <person name="Saunders A.M."/>
            <person name="Kristiansen R."/>
            <person name="Stokholm-Bjerregaard M."/>
            <person name="Nielsen K.L."/>
            <person name="Nielsen P.H."/>
        </authorList>
    </citation>
    <scope>NUCLEOTIDE SEQUENCE [LARGE SCALE GENOMIC DNA]</scope>
    <source>
        <strain evidence="2 3">Run_B_J11</strain>
    </source>
</reference>
<dbReference type="AlphaFoldDB" id="A0A7U7J366"/>
<keyword evidence="3" id="KW-1185">Reference proteome</keyword>
<accession>A0A7U7J366</accession>
<feature type="region of interest" description="Disordered" evidence="1">
    <location>
        <begin position="33"/>
        <end position="69"/>
    </location>
</feature>
<organism evidence="2 3">
    <name type="scientific">Candidatus Contendobacter odensis Run_B_J11</name>
    <dbReference type="NCBI Taxonomy" id="1400861"/>
    <lineage>
        <taxon>Bacteria</taxon>
        <taxon>Pseudomonadati</taxon>
        <taxon>Pseudomonadota</taxon>
        <taxon>Gammaproteobacteria</taxon>
        <taxon>Candidatus Competibacteraceae</taxon>
        <taxon>Candidatus Contendibacter</taxon>
    </lineage>
</organism>
<dbReference type="Proteomes" id="UP000019184">
    <property type="component" value="Unassembled WGS sequence"/>
</dbReference>
<dbReference type="EMBL" id="CBTK010000045">
    <property type="protein sequence ID" value="CDH43903.1"/>
    <property type="molecule type" value="Genomic_DNA"/>
</dbReference>
<comment type="caution">
    <text evidence="2">The sequence shown here is derived from an EMBL/GenBank/DDBJ whole genome shotgun (WGS) entry which is preliminary data.</text>
</comment>
<name>A0A7U7J366_9GAMM</name>